<organism evidence="6 7">
    <name type="scientific">Croceicoccus naphthovorans</name>
    <dbReference type="NCBI Taxonomy" id="1348774"/>
    <lineage>
        <taxon>Bacteria</taxon>
        <taxon>Pseudomonadati</taxon>
        <taxon>Pseudomonadota</taxon>
        <taxon>Alphaproteobacteria</taxon>
        <taxon>Sphingomonadales</taxon>
        <taxon>Erythrobacteraceae</taxon>
        <taxon>Croceicoccus</taxon>
    </lineage>
</organism>
<dbReference type="STRING" id="1348774.AB433_09510"/>
<keyword evidence="7" id="KW-1185">Reference proteome</keyword>
<dbReference type="Gene3D" id="2.60.120.10">
    <property type="entry name" value="Jelly Rolls"/>
    <property type="match status" value="1"/>
</dbReference>
<dbReference type="KEGG" id="cna:AB433_09510"/>
<evidence type="ECO:0000256" key="1">
    <source>
        <dbReference type="ARBA" id="ARBA00001298"/>
    </source>
</evidence>
<dbReference type="EMBL" id="CP011770">
    <property type="protein sequence ID" value="AKM10156.1"/>
    <property type="molecule type" value="Genomic_DNA"/>
</dbReference>
<evidence type="ECO:0000256" key="2">
    <source>
        <dbReference type="ARBA" id="ARBA00001997"/>
    </source>
</evidence>
<comment type="function">
    <text evidence="2 5">Catalyzes the epimerization of the C3' and C5'positions of dTDP-6-deoxy-D-xylo-4-hexulose, forming dTDP-6-deoxy-L-lyxo-4-hexulose.</text>
</comment>
<comment type="subunit">
    <text evidence="5">Homodimer.</text>
</comment>
<dbReference type="UniPathway" id="UPA00124"/>
<dbReference type="PANTHER" id="PTHR21047:SF2">
    <property type="entry name" value="THYMIDINE DIPHOSPHO-4-KETO-RHAMNOSE 3,5-EPIMERASE"/>
    <property type="match status" value="1"/>
</dbReference>
<sequence>MKVIPTKLPDVVIFEPEVFGDDRGFFMESWNRQSFSALGFELDFVQDNHSRSVSGVLRGLHFQRRKPQGKLVRVVSGAVFDVAVDIRPGSDTFGKWIGVELSATNRRMMWVPPGFAHGFLTLQDGTDFLYKCTQFYDPADEGSIRWDDSTIGIEWPLNGSEPTLSTKDSAALSLKATQLP</sequence>
<protein>
    <recommendedName>
        <fullName evidence="4 5">dTDP-4-dehydrorhamnose 3,5-epimerase</fullName>
        <ecNumber evidence="3 5">5.1.3.13</ecNumber>
    </recommendedName>
    <alternativeName>
        <fullName evidence="5">Thymidine diphospho-4-keto-rhamnose 3,5-epimerase</fullName>
    </alternativeName>
</protein>
<dbReference type="GO" id="GO:0000271">
    <property type="term" value="P:polysaccharide biosynthetic process"/>
    <property type="evidence" value="ECO:0007669"/>
    <property type="project" value="TreeGrafter"/>
</dbReference>
<evidence type="ECO:0000256" key="4">
    <source>
        <dbReference type="ARBA" id="ARBA00019595"/>
    </source>
</evidence>
<keyword evidence="5" id="KW-0413">Isomerase</keyword>
<dbReference type="Proteomes" id="UP000035287">
    <property type="component" value="Chromosome"/>
</dbReference>
<dbReference type="GO" id="GO:0008830">
    <property type="term" value="F:dTDP-4-dehydrorhamnose 3,5-epimerase activity"/>
    <property type="evidence" value="ECO:0007669"/>
    <property type="project" value="UniProtKB-UniRule"/>
</dbReference>
<dbReference type="PATRIC" id="fig|1348774.3.peg.1995"/>
<reference evidence="6 7" key="1">
    <citation type="submission" date="2015-06" db="EMBL/GenBank/DDBJ databases">
        <authorList>
            <person name="Zeng Y."/>
            <person name="Huang Y."/>
        </authorList>
    </citation>
    <scope>NUCLEOTIDE SEQUENCE [LARGE SCALE GENOMIC DNA]</scope>
    <source>
        <strain evidence="6 7">PQ-2</strain>
    </source>
</reference>
<dbReference type="AlphaFoldDB" id="A0A0G3XHR2"/>
<dbReference type="CDD" id="cd00438">
    <property type="entry name" value="cupin_RmlC"/>
    <property type="match status" value="1"/>
</dbReference>
<evidence type="ECO:0000256" key="3">
    <source>
        <dbReference type="ARBA" id="ARBA00012098"/>
    </source>
</evidence>
<dbReference type="NCBIfam" id="TIGR01221">
    <property type="entry name" value="rmlC"/>
    <property type="match status" value="1"/>
</dbReference>
<dbReference type="OrthoDB" id="9800680at2"/>
<name>A0A0G3XHR2_9SPHN</name>
<dbReference type="SUPFAM" id="SSF51182">
    <property type="entry name" value="RmlC-like cupins"/>
    <property type="match status" value="1"/>
</dbReference>
<proteinExistence type="inferred from homology"/>
<comment type="catalytic activity">
    <reaction evidence="1 5">
        <text>dTDP-4-dehydro-6-deoxy-alpha-D-glucose = dTDP-4-dehydro-beta-L-rhamnose</text>
        <dbReference type="Rhea" id="RHEA:16969"/>
        <dbReference type="ChEBI" id="CHEBI:57649"/>
        <dbReference type="ChEBI" id="CHEBI:62830"/>
        <dbReference type="EC" id="5.1.3.13"/>
    </reaction>
</comment>
<dbReference type="RefSeq" id="WP_047820829.1">
    <property type="nucleotide sequence ID" value="NZ_CP011770.1"/>
</dbReference>
<accession>A0A0G3XHR2</accession>
<dbReference type="EC" id="5.1.3.13" evidence="3 5"/>
<comment type="pathway">
    <text evidence="5">Carbohydrate biosynthesis; dTDP-L-rhamnose biosynthesis.</text>
</comment>
<evidence type="ECO:0000313" key="7">
    <source>
        <dbReference type="Proteomes" id="UP000035287"/>
    </source>
</evidence>
<dbReference type="PANTHER" id="PTHR21047">
    <property type="entry name" value="DTDP-6-DEOXY-D-GLUCOSE-3,5 EPIMERASE"/>
    <property type="match status" value="1"/>
</dbReference>
<comment type="similarity">
    <text evidence="5">Belongs to the dTDP-4-dehydrorhamnose 3,5-epimerase family.</text>
</comment>
<dbReference type="InterPro" id="IPR000888">
    <property type="entry name" value="RmlC-like"/>
</dbReference>
<dbReference type="GO" id="GO:0005829">
    <property type="term" value="C:cytosol"/>
    <property type="evidence" value="ECO:0007669"/>
    <property type="project" value="TreeGrafter"/>
</dbReference>
<gene>
    <name evidence="6" type="ORF">AB433_09510</name>
</gene>
<dbReference type="InterPro" id="IPR011051">
    <property type="entry name" value="RmlC_Cupin_sf"/>
</dbReference>
<dbReference type="InterPro" id="IPR014710">
    <property type="entry name" value="RmlC-like_jellyroll"/>
</dbReference>
<evidence type="ECO:0000313" key="6">
    <source>
        <dbReference type="EMBL" id="AKM10156.1"/>
    </source>
</evidence>
<dbReference type="GO" id="GO:0019305">
    <property type="term" value="P:dTDP-rhamnose biosynthetic process"/>
    <property type="evidence" value="ECO:0007669"/>
    <property type="project" value="UniProtKB-UniRule"/>
</dbReference>
<dbReference type="Pfam" id="PF00908">
    <property type="entry name" value="dTDP_sugar_isom"/>
    <property type="match status" value="1"/>
</dbReference>
<evidence type="ECO:0000256" key="5">
    <source>
        <dbReference type="RuleBase" id="RU364069"/>
    </source>
</evidence>